<keyword evidence="5" id="KW-0997">Cell inner membrane</keyword>
<gene>
    <name evidence="11" type="ORF">ABE65_012820</name>
</gene>
<dbReference type="Gene3D" id="3.40.50.300">
    <property type="entry name" value="P-loop containing nucleotide triphosphate hydrolases"/>
    <property type="match status" value="1"/>
</dbReference>
<dbReference type="GO" id="GO:0015833">
    <property type="term" value="P:peptide transport"/>
    <property type="evidence" value="ECO:0007669"/>
    <property type="project" value="InterPro"/>
</dbReference>
<dbReference type="InterPro" id="IPR017871">
    <property type="entry name" value="ABC_transporter-like_CS"/>
</dbReference>
<keyword evidence="8" id="KW-1278">Translocase</keyword>
<evidence type="ECO:0000256" key="3">
    <source>
        <dbReference type="ARBA" id="ARBA00022448"/>
    </source>
</evidence>
<evidence type="ECO:0000256" key="4">
    <source>
        <dbReference type="ARBA" id="ARBA00022475"/>
    </source>
</evidence>
<dbReference type="Pfam" id="PF08352">
    <property type="entry name" value="oligo_HPY"/>
    <property type="match status" value="1"/>
</dbReference>
<keyword evidence="3" id="KW-0813">Transport</keyword>
<dbReference type="KEGG" id="fpn:ABE65_012820"/>
<evidence type="ECO:0000256" key="7">
    <source>
        <dbReference type="ARBA" id="ARBA00022840"/>
    </source>
</evidence>
<evidence type="ECO:0000259" key="10">
    <source>
        <dbReference type="PROSITE" id="PS50893"/>
    </source>
</evidence>
<dbReference type="Pfam" id="PF00005">
    <property type="entry name" value="ABC_tran"/>
    <property type="match status" value="1"/>
</dbReference>
<keyword evidence="4" id="KW-1003">Cell membrane</keyword>
<comment type="subcellular location">
    <subcellularLocation>
        <location evidence="1">Cell membrane</location>
        <topology evidence="1">Peripheral membrane protein</topology>
    </subcellularLocation>
</comment>
<dbReference type="STRING" id="1221500.ABE65_012820"/>
<sequence>MIENKTTATSENNLLVVENLSVTVRNSREKLIRNLHFSIPQGEIFGLVGESGSGKSLTATVILGMLSKSLEVTSGSVKLGQSEITSLSERELRNIRGKEIAYLSQNYQSFFTPFIKVGKQFIEIIRCHTDMSRKEARKVAIHWLNKVHLPAERVFNSFPDELSGGQLQRAAIASAIMFRPKLIIADEPTTALDVLTGERILDLLSELKEELNCSILLISHDLKHIINRTRTVGVMYGGRIVEIGKTSAVLANPIHPYTDLLLQSRLRLNKHIQHELPTMLGEPGLIAEEGCPFSKRCPSVRESCSNKVPMSSLGTHHSAACHLVNAEREERYVTR</sequence>
<reference evidence="11 12" key="1">
    <citation type="submission" date="2016-04" db="EMBL/GenBank/DDBJ databases">
        <title>Complete genome sequence of Fictibacillus phosphorivorans G25-29, a strain toxic to nematodes.</title>
        <authorList>
            <person name="Zheng Z."/>
        </authorList>
    </citation>
    <scope>NUCLEOTIDE SEQUENCE [LARGE SCALE GENOMIC DNA]</scope>
    <source>
        <strain evidence="11 12">G25-29</strain>
    </source>
</reference>
<dbReference type="AlphaFoldDB" id="A0A160IMY3"/>
<feature type="domain" description="ABC transporter" evidence="10">
    <location>
        <begin position="15"/>
        <end position="262"/>
    </location>
</feature>
<dbReference type="GO" id="GO:0016887">
    <property type="term" value="F:ATP hydrolysis activity"/>
    <property type="evidence" value="ECO:0007669"/>
    <property type="project" value="InterPro"/>
</dbReference>
<dbReference type="GO" id="GO:0005886">
    <property type="term" value="C:plasma membrane"/>
    <property type="evidence" value="ECO:0007669"/>
    <property type="project" value="UniProtKB-SubCell"/>
</dbReference>
<dbReference type="SMART" id="SM00382">
    <property type="entry name" value="AAA"/>
    <property type="match status" value="1"/>
</dbReference>
<dbReference type="InterPro" id="IPR003439">
    <property type="entry name" value="ABC_transporter-like_ATP-bd"/>
</dbReference>
<evidence type="ECO:0000256" key="5">
    <source>
        <dbReference type="ARBA" id="ARBA00022519"/>
    </source>
</evidence>
<comment type="similarity">
    <text evidence="2">Belongs to the ABC transporter superfamily.</text>
</comment>
<evidence type="ECO:0000256" key="8">
    <source>
        <dbReference type="ARBA" id="ARBA00022967"/>
    </source>
</evidence>
<dbReference type="GO" id="GO:0005524">
    <property type="term" value="F:ATP binding"/>
    <property type="evidence" value="ECO:0007669"/>
    <property type="project" value="UniProtKB-KW"/>
</dbReference>
<evidence type="ECO:0000313" key="11">
    <source>
        <dbReference type="EMBL" id="ANC77631.1"/>
    </source>
</evidence>
<dbReference type="InterPro" id="IPR003593">
    <property type="entry name" value="AAA+_ATPase"/>
</dbReference>
<protein>
    <recommendedName>
        <fullName evidence="10">ABC transporter domain-containing protein</fullName>
    </recommendedName>
</protein>
<dbReference type="InterPro" id="IPR027417">
    <property type="entry name" value="P-loop_NTPase"/>
</dbReference>
<keyword evidence="6" id="KW-0547">Nucleotide-binding</keyword>
<dbReference type="PANTHER" id="PTHR43297">
    <property type="entry name" value="OLIGOPEPTIDE TRANSPORT ATP-BINDING PROTEIN APPD"/>
    <property type="match status" value="1"/>
</dbReference>
<evidence type="ECO:0000313" key="12">
    <source>
        <dbReference type="Proteomes" id="UP000076623"/>
    </source>
</evidence>
<proteinExistence type="inferred from homology"/>
<dbReference type="Proteomes" id="UP000076623">
    <property type="component" value="Chromosome"/>
</dbReference>
<dbReference type="RefSeq" id="WP_066395536.1">
    <property type="nucleotide sequence ID" value="NZ_CP015378.1"/>
</dbReference>
<dbReference type="PROSITE" id="PS00211">
    <property type="entry name" value="ABC_TRANSPORTER_1"/>
    <property type="match status" value="1"/>
</dbReference>
<dbReference type="InterPro" id="IPR013563">
    <property type="entry name" value="Oligopep_ABC_C"/>
</dbReference>
<keyword evidence="12" id="KW-1185">Reference proteome</keyword>
<dbReference type="SUPFAM" id="SSF52540">
    <property type="entry name" value="P-loop containing nucleoside triphosphate hydrolases"/>
    <property type="match status" value="1"/>
</dbReference>
<keyword evidence="9" id="KW-0472">Membrane</keyword>
<keyword evidence="7" id="KW-0067">ATP-binding</keyword>
<evidence type="ECO:0000256" key="1">
    <source>
        <dbReference type="ARBA" id="ARBA00004202"/>
    </source>
</evidence>
<dbReference type="CDD" id="cd03257">
    <property type="entry name" value="ABC_NikE_OppD_transporters"/>
    <property type="match status" value="1"/>
</dbReference>
<dbReference type="EMBL" id="CP015378">
    <property type="protein sequence ID" value="ANC77631.1"/>
    <property type="molecule type" value="Genomic_DNA"/>
</dbReference>
<dbReference type="PANTHER" id="PTHR43297:SF14">
    <property type="entry name" value="ATPASE AAA-TYPE CORE DOMAIN-CONTAINING PROTEIN"/>
    <property type="match status" value="1"/>
</dbReference>
<name>A0A160IMY3_9BACL</name>
<dbReference type="NCBIfam" id="TIGR01727">
    <property type="entry name" value="oligo_HPY"/>
    <property type="match status" value="1"/>
</dbReference>
<dbReference type="InterPro" id="IPR050388">
    <property type="entry name" value="ABC_Ni/Peptide_Import"/>
</dbReference>
<accession>A0A160IMY3</accession>
<evidence type="ECO:0000256" key="2">
    <source>
        <dbReference type="ARBA" id="ARBA00005417"/>
    </source>
</evidence>
<evidence type="ECO:0000256" key="6">
    <source>
        <dbReference type="ARBA" id="ARBA00022741"/>
    </source>
</evidence>
<organism evidence="11 12">
    <name type="scientific">Fictibacillus phosphorivorans</name>
    <dbReference type="NCBI Taxonomy" id="1221500"/>
    <lineage>
        <taxon>Bacteria</taxon>
        <taxon>Bacillati</taxon>
        <taxon>Bacillota</taxon>
        <taxon>Bacilli</taxon>
        <taxon>Bacillales</taxon>
        <taxon>Fictibacillaceae</taxon>
        <taxon>Fictibacillus</taxon>
    </lineage>
</organism>
<dbReference type="PROSITE" id="PS50893">
    <property type="entry name" value="ABC_TRANSPORTER_2"/>
    <property type="match status" value="1"/>
</dbReference>
<evidence type="ECO:0000256" key="9">
    <source>
        <dbReference type="ARBA" id="ARBA00023136"/>
    </source>
</evidence>